<gene>
    <name evidence="1" type="ORF">SAMN02927921_00907</name>
</gene>
<dbReference type="RefSeq" id="WP_072316198.1">
    <property type="nucleotide sequence ID" value="NZ_FPJE01000004.1"/>
</dbReference>
<dbReference type="AlphaFoldDB" id="A0A1K1N1Y9"/>
<keyword evidence="2" id="KW-1185">Reference proteome</keyword>
<organism evidence="1 2">
    <name type="scientific">Sinomicrobium oceani</name>
    <dbReference type="NCBI Taxonomy" id="1150368"/>
    <lineage>
        <taxon>Bacteria</taxon>
        <taxon>Pseudomonadati</taxon>
        <taxon>Bacteroidota</taxon>
        <taxon>Flavobacteriia</taxon>
        <taxon>Flavobacteriales</taxon>
        <taxon>Flavobacteriaceae</taxon>
        <taxon>Sinomicrobium</taxon>
    </lineage>
</organism>
<name>A0A1K1N1Y9_9FLAO</name>
<evidence type="ECO:0000313" key="2">
    <source>
        <dbReference type="Proteomes" id="UP000182248"/>
    </source>
</evidence>
<dbReference type="Proteomes" id="UP000182248">
    <property type="component" value="Unassembled WGS sequence"/>
</dbReference>
<dbReference type="InterPro" id="IPR018914">
    <property type="entry name" value="DUF2480"/>
</dbReference>
<sequence>MAEDIINRVAQSKLVTIDPGDYYTPGKRIQLDIKDWLYEGVVLREKDFRQALKKHDWNAYKDAYVAVNCSVDAIIPGWAFMLVASYLHSVCRKVVVGDMELLETVIYQEALQTADFEQYKDLPVIVRGCTEKNIPKNAYIMLLATLQKFAKSVMYGEACSSVPLFKR</sequence>
<evidence type="ECO:0000313" key="1">
    <source>
        <dbReference type="EMBL" id="SFW28302.1"/>
    </source>
</evidence>
<evidence type="ECO:0008006" key="3">
    <source>
        <dbReference type="Google" id="ProtNLM"/>
    </source>
</evidence>
<dbReference type="OrthoDB" id="9803040at2"/>
<reference evidence="1 2" key="1">
    <citation type="submission" date="2016-11" db="EMBL/GenBank/DDBJ databases">
        <authorList>
            <person name="Jaros S."/>
            <person name="Januszkiewicz K."/>
            <person name="Wedrychowicz H."/>
        </authorList>
    </citation>
    <scope>NUCLEOTIDE SEQUENCE [LARGE SCALE GENOMIC DNA]</scope>
    <source>
        <strain evidence="1 2">CGMCC 1.12145</strain>
    </source>
</reference>
<proteinExistence type="predicted"/>
<dbReference type="Pfam" id="PF10652">
    <property type="entry name" value="DUF2480"/>
    <property type="match status" value="1"/>
</dbReference>
<accession>A0A1K1N1Y9</accession>
<dbReference type="EMBL" id="FPJE01000004">
    <property type="protein sequence ID" value="SFW28302.1"/>
    <property type="molecule type" value="Genomic_DNA"/>
</dbReference>
<dbReference type="STRING" id="1150368.SAMN02927921_00907"/>
<protein>
    <recommendedName>
        <fullName evidence="3">DUF2480 family protein</fullName>
    </recommendedName>
</protein>